<evidence type="ECO:0000313" key="10">
    <source>
        <dbReference type="Proteomes" id="UP000216339"/>
    </source>
</evidence>
<keyword evidence="2" id="KW-0813">Transport</keyword>
<dbReference type="SUPFAM" id="SSF51735">
    <property type="entry name" value="NAD(P)-binding Rossmann-fold domains"/>
    <property type="match status" value="2"/>
</dbReference>
<dbReference type="GO" id="GO:0005886">
    <property type="term" value="C:plasma membrane"/>
    <property type="evidence" value="ECO:0007669"/>
    <property type="project" value="InterPro"/>
</dbReference>
<dbReference type="SUPFAM" id="SSF116726">
    <property type="entry name" value="TrkA C-terminal domain-like"/>
    <property type="match status" value="2"/>
</dbReference>
<dbReference type="InterPro" id="IPR050721">
    <property type="entry name" value="Trk_Ktr_HKT_K-transport"/>
</dbReference>
<dbReference type="AlphaFoldDB" id="A0A271J250"/>
<accession>A0A271J250</accession>
<sequence>MRAIVVGAGDVGYDVARLLSLQRHDVTVVDADPAKVDHVRDTLDVLAVLGSGTSAATLRKAQIEDADLVVAVTDVDEVNVIASMLAERVGKSAHETTTIARVRSDEFTGPHAVLTLADFGIDHIIHPEQSTANEVISLLRRAAATDIVDFCQERVQLVGIRVERDAEVVGMSLIELAQSSPLPFRVMGISRGVRTIVPSGDATIQGGDQVFVLVETGRVAEVARVLGKEAGRLRHVMILGGTSVGARVAAGLAGRSRRDGGMEVKLVEKDRKRAEYLAETLEGVLVIHGDPADIDLLAREGLAETDAVVAVTEDEESNLVSCLMAKHLEVKKTVALLSKSAYIPISQSIGLDAAVSQKLAVSREVLRFLRGAHVRSVATVHGLDAEIMELVADEGAPITRVPLARLRLPKGILLGAVVGDRVEIATGTTHVEPGQRAVVFATPERAGDVEPLFSS</sequence>
<dbReference type="EMBL" id="MQWD01000001">
    <property type="protein sequence ID" value="PAP77572.1"/>
    <property type="molecule type" value="Genomic_DNA"/>
</dbReference>
<dbReference type="Pfam" id="PF02254">
    <property type="entry name" value="TrkA_N"/>
    <property type="match status" value="2"/>
</dbReference>
<dbReference type="NCBIfam" id="NF007039">
    <property type="entry name" value="PRK09496.3-2"/>
    <property type="match status" value="1"/>
</dbReference>
<feature type="domain" description="RCK C-terminal" evidence="8">
    <location>
        <begin position="145"/>
        <end position="228"/>
    </location>
</feature>
<evidence type="ECO:0000256" key="1">
    <source>
        <dbReference type="ARBA" id="ARBA00017378"/>
    </source>
</evidence>
<dbReference type="InterPro" id="IPR036721">
    <property type="entry name" value="RCK_C_sf"/>
</dbReference>
<dbReference type="Proteomes" id="UP000216339">
    <property type="component" value="Unassembled WGS sequence"/>
</dbReference>
<feature type="domain" description="RCK N-terminal" evidence="7">
    <location>
        <begin position="1"/>
        <end position="125"/>
    </location>
</feature>
<keyword evidence="3" id="KW-0633">Potassium transport</keyword>
<feature type="domain" description="RCK C-terminal" evidence="8">
    <location>
        <begin position="375"/>
        <end position="455"/>
    </location>
</feature>
<dbReference type="InterPro" id="IPR006036">
    <property type="entry name" value="K_uptake_TrkA"/>
</dbReference>
<evidence type="ECO:0000259" key="8">
    <source>
        <dbReference type="PROSITE" id="PS51202"/>
    </source>
</evidence>
<comment type="caution">
    <text evidence="9">The sequence shown here is derived from an EMBL/GenBank/DDBJ whole genome shotgun (WGS) entry which is preliminary data.</text>
</comment>
<dbReference type="RefSeq" id="WP_095511238.1">
    <property type="nucleotide sequence ID" value="NZ_MQWD01000001.1"/>
</dbReference>
<evidence type="ECO:0000256" key="4">
    <source>
        <dbReference type="ARBA" id="ARBA00022958"/>
    </source>
</evidence>
<dbReference type="PROSITE" id="PS51202">
    <property type="entry name" value="RCK_C"/>
    <property type="match status" value="2"/>
</dbReference>
<evidence type="ECO:0000256" key="5">
    <source>
        <dbReference type="ARBA" id="ARBA00023027"/>
    </source>
</evidence>
<dbReference type="Gene3D" id="3.40.50.720">
    <property type="entry name" value="NAD(P)-binding Rossmann-like Domain"/>
    <property type="match status" value="2"/>
</dbReference>
<evidence type="ECO:0000259" key="7">
    <source>
        <dbReference type="PROSITE" id="PS51201"/>
    </source>
</evidence>
<protein>
    <recommendedName>
        <fullName evidence="1">Trk system potassium uptake protein TrkA</fullName>
    </recommendedName>
</protein>
<dbReference type="InterPro" id="IPR036291">
    <property type="entry name" value="NAD(P)-bd_dom_sf"/>
</dbReference>
<dbReference type="InterPro" id="IPR006037">
    <property type="entry name" value="RCK_C"/>
</dbReference>
<dbReference type="NCBIfam" id="NF007031">
    <property type="entry name" value="PRK09496.1-2"/>
    <property type="match status" value="1"/>
</dbReference>
<dbReference type="PANTHER" id="PTHR43833">
    <property type="entry name" value="POTASSIUM CHANNEL PROTEIN 2-RELATED-RELATED"/>
    <property type="match status" value="1"/>
</dbReference>
<keyword evidence="4" id="KW-0630">Potassium</keyword>
<proteinExistence type="predicted"/>
<gene>
    <name evidence="9" type="ORF">BSZ37_14535</name>
</gene>
<dbReference type="Gene3D" id="3.30.70.1450">
    <property type="entry name" value="Regulator of K+ conductance, C-terminal domain"/>
    <property type="match status" value="2"/>
</dbReference>
<keyword evidence="5" id="KW-0520">NAD</keyword>
<dbReference type="Pfam" id="PF02080">
    <property type="entry name" value="TrkA_C"/>
    <property type="match status" value="1"/>
</dbReference>
<dbReference type="GO" id="GO:0015079">
    <property type="term" value="F:potassium ion transmembrane transporter activity"/>
    <property type="evidence" value="ECO:0007669"/>
    <property type="project" value="InterPro"/>
</dbReference>
<keyword evidence="6" id="KW-0406">Ion transport</keyword>
<dbReference type="PANTHER" id="PTHR43833:SF5">
    <property type="entry name" value="TRK SYSTEM POTASSIUM UPTAKE PROTEIN TRKA"/>
    <property type="match status" value="1"/>
</dbReference>
<dbReference type="PROSITE" id="PS51201">
    <property type="entry name" value="RCK_N"/>
    <property type="match status" value="2"/>
</dbReference>
<keyword evidence="10" id="KW-1185">Reference proteome</keyword>
<evidence type="ECO:0000256" key="2">
    <source>
        <dbReference type="ARBA" id="ARBA00022448"/>
    </source>
</evidence>
<dbReference type="OrthoDB" id="9775180at2"/>
<feature type="domain" description="RCK N-terminal" evidence="7">
    <location>
        <begin position="233"/>
        <end position="355"/>
    </location>
</feature>
<dbReference type="PRINTS" id="PR00335">
    <property type="entry name" value="KUPTAKETRKA"/>
</dbReference>
<dbReference type="InterPro" id="IPR003148">
    <property type="entry name" value="RCK_N"/>
</dbReference>
<reference evidence="9 10" key="1">
    <citation type="submission" date="2016-11" db="EMBL/GenBank/DDBJ databases">
        <title>Study of marine rhodopsin-containing bacteria.</title>
        <authorList>
            <person name="Yoshizawa S."/>
            <person name="Kumagai Y."/>
            <person name="Kogure K."/>
        </authorList>
    </citation>
    <scope>NUCLEOTIDE SEQUENCE [LARGE SCALE GENOMIC DNA]</scope>
    <source>
        <strain evidence="9 10">SAORIC-28</strain>
    </source>
</reference>
<organism evidence="9 10">
    <name type="scientific">Rubrivirga marina</name>
    <dbReference type="NCBI Taxonomy" id="1196024"/>
    <lineage>
        <taxon>Bacteria</taxon>
        <taxon>Pseudomonadati</taxon>
        <taxon>Rhodothermota</taxon>
        <taxon>Rhodothermia</taxon>
        <taxon>Rhodothermales</taxon>
        <taxon>Rubricoccaceae</taxon>
        <taxon>Rubrivirga</taxon>
    </lineage>
</organism>
<evidence type="ECO:0000256" key="6">
    <source>
        <dbReference type="ARBA" id="ARBA00023065"/>
    </source>
</evidence>
<evidence type="ECO:0000256" key="3">
    <source>
        <dbReference type="ARBA" id="ARBA00022538"/>
    </source>
</evidence>
<name>A0A271J250_9BACT</name>
<evidence type="ECO:0000313" key="9">
    <source>
        <dbReference type="EMBL" id="PAP77572.1"/>
    </source>
</evidence>